<protein>
    <recommendedName>
        <fullName evidence="4">Tachylectin</fullName>
    </recommendedName>
</protein>
<comment type="caution">
    <text evidence="2">The sequence shown here is derived from an EMBL/GenBank/DDBJ whole genome shotgun (WGS) entry which is preliminary data.</text>
</comment>
<evidence type="ECO:0000256" key="1">
    <source>
        <dbReference type="SAM" id="SignalP"/>
    </source>
</evidence>
<proteinExistence type="predicted"/>
<organism evidence="2 3">
    <name type="scientific">Kribbella kalugense</name>
    <dbReference type="NCBI Taxonomy" id="2512221"/>
    <lineage>
        <taxon>Bacteria</taxon>
        <taxon>Bacillati</taxon>
        <taxon>Actinomycetota</taxon>
        <taxon>Actinomycetes</taxon>
        <taxon>Propionibacteriales</taxon>
        <taxon>Kribbellaceae</taxon>
        <taxon>Kribbella</taxon>
    </lineage>
</organism>
<dbReference type="RefSeq" id="WP_134121599.1">
    <property type="nucleotide sequence ID" value="NZ_SODF01000002.1"/>
</dbReference>
<dbReference type="Proteomes" id="UP000295447">
    <property type="component" value="Unassembled WGS sequence"/>
</dbReference>
<evidence type="ECO:0000313" key="2">
    <source>
        <dbReference type="EMBL" id="TDW18639.1"/>
    </source>
</evidence>
<gene>
    <name evidence="2" type="ORF">EV650_5232</name>
</gene>
<feature type="chain" id="PRO_5020712869" description="Tachylectin" evidence="1">
    <location>
        <begin position="27"/>
        <end position="306"/>
    </location>
</feature>
<feature type="signal peptide" evidence="1">
    <location>
        <begin position="1"/>
        <end position="26"/>
    </location>
</feature>
<dbReference type="OrthoDB" id="5178952at2"/>
<accession>A0A4R7ZLE3</accession>
<reference evidence="2 3" key="1">
    <citation type="submission" date="2019-03" db="EMBL/GenBank/DDBJ databases">
        <title>Genomic Encyclopedia of Type Strains, Phase III (KMG-III): the genomes of soil and plant-associated and newly described type strains.</title>
        <authorList>
            <person name="Whitman W."/>
        </authorList>
    </citation>
    <scope>NUCLEOTIDE SEQUENCE [LARGE SCALE GENOMIC DNA]</scope>
    <source>
        <strain evidence="2 3">VKM Ac-2570</strain>
    </source>
</reference>
<evidence type="ECO:0008006" key="4">
    <source>
        <dbReference type="Google" id="ProtNLM"/>
    </source>
</evidence>
<keyword evidence="3" id="KW-1185">Reference proteome</keyword>
<name>A0A4R7ZLE3_9ACTN</name>
<evidence type="ECO:0000313" key="3">
    <source>
        <dbReference type="Proteomes" id="UP000295447"/>
    </source>
</evidence>
<dbReference type="AlphaFoldDB" id="A0A4R7ZLE3"/>
<dbReference type="EMBL" id="SODF01000002">
    <property type="protein sequence ID" value="TDW18639.1"/>
    <property type="molecule type" value="Genomic_DNA"/>
</dbReference>
<keyword evidence="1" id="KW-0732">Signal</keyword>
<sequence>MKRWVTALAGGAALAAAGVVPTNAQAAGSTAAAVCNIQLGSVTATGLQTSRTVIANIPPTVEPYAQGLAVFQPGQVRLSSRLTSEPGPGGDDRFAYVVIGDGLYYSGYRTTMTGGLDPENPPGLGRIGGGWTNFTAIELADYASYPDGRISRTAFYGLRNDGVLFRWNVVNRGLRASGSYLGFASVKSMALIAKTPTYDTFLANTRGGALYTIRIPSASPMKPIVTPVRTRTWQGFETLSAMACGKNGTLLMGIDKDTKTANLYAVGHANGLSTVIQSRGVVPGTFDDPVYFRWAPISLFDVANGD</sequence>